<evidence type="ECO:0000313" key="2">
    <source>
        <dbReference type="EMBL" id="EAV44387.1"/>
    </source>
</evidence>
<evidence type="ECO:0000313" key="3">
    <source>
        <dbReference type="Proteomes" id="UP000004848"/>
    </source>
</evidence>
<dbReference type="Proteomes" id="UP000004848">
    <property type="component" value="Unassembled WGS sequence"/>
</dbReference>
<accession>A0NS58</accession>
<comment type="caution">
    <text evidence="2">The sequence shown here is derived from an EMBL/GenBank/DDBJ whole genome shotgun (WGS) entry which is preliminary data.</text>
</comment>
<evidence type="ECO:0000256" key="1">
    <source>
        <dbReference type="SAM" id="MobiDB-lite"/>
    </source>
</evidence>
<feature type="compositionally biased region" description="Basic and acidic residues" evidence="1">
    <location>
        <begin position="46"/>
        <end position="61"/>
    </location>
</feature>
<dbReference type="EMBL" id="AAUW01000006">
    <property type="protein sequence ID" value="EAV44387.1"/>
    <property type="molecule type" value="Genomic_DNA"/>
</dbReference>
<feature type="region of interest" description="Disordered" evidence="1">
    <location>
        <begin position="35"/>
        <end position="61"/>
    </location>
</feature>
<dbReference type="AlphaFoldDB" id="A0NS58"/>
<sequence length="92" mass="10356">MIVILDGAKRRSGIQYLHDLAQFFYRQPHGILGPGLDATRQTGMTTERRRTVSQAPEERMFRKKDSELAPITELKPDTNGLDSGIHDASSKM</sequence>
<organism evidence="2 3">
    <name type="scientific">Roseibium aggregatum (strain ATCC 25650 / DSM 13394 / JCM 20685 / NBRC 16684 / NCIMB 2208 / IAM 12614 / B1)</name>
    <name type="common">Stappia aggregata</name>
    <dbReference type="NCBI Taxonomy" id="384765"/>
    <lineage>
        <taxon>Bacteria</taxon>
        <taxon>Pseudomonadati</taxon>
        <taxon>Pseudomonadota</taxon>
        <taxon>Alphaproteobacteria</taxon>
        <taxon>Hyphomicrobiales</taxon>
        <taxon>Stappiaceae</taxon>
        <taxon>Roseibium</taxon>
    </lineage>
</organism>
<reference evidence="2 3" key="1">
    <citation type="submission" date="2006-05" db="EMBL/GenBank/DDBJ databases">
        <authorList>
            <person name="King G."/>
            <person name="Ferriera S."/>
            <person name="Johnson J."/>
            <person name="Kravitz S."/>
            <person name="Beeson K."/>
            <person name="Sutton G."/>
            <person name="Rogers Y.-H."/>
            <person name="Friedman R."/>
            <person name="Frazier M."/>
            <person name="Venter J.C."/>
        </authorList>
    </citation>
    <scope>NUCLEOTIDE SEQUENCE [LARGE SCALE GENOMIC DNA]</scope>
    <source>
        <strain evidence="3">ATCC 25650 / DSM 13394 / JCM 20685 / NBRC 16684 / NCIMB 2208 / IAM 12614 / B1</strain>
    </source>
</reference>
<proteinExistence type="predicted"/>
<gene>
    <name evidence="2" type="ORF">SIAM614_04475</name>
</gene>
<feature type="region of interest" description="Disordered" evidence="1">
    <location>
        <begin position="73"/>
        <end position="92"/>
    </location>
</feature>
<protein>
    <submittedName>
        <fullName evidence="2">Uncharacterized protein</fullName>
    </submittedName>
</protein>
<name>A0NS58_ROSAI</name>